<keyword evidence="3 6" id="KW-0378">Hydrolase</keyword>
<evidence type="ECO:0000313" key="6">
    <source>
        <dbReference type="EMBL" id="WAS93510.1"/>
    </source>
</evidence>
<dbReference type="Gene3D" id="3.40.390.10">
    <property type="entry name" value="Collagenase (Catalytic Domain)"/>
    <property type="match status" value="1"/>
</dbReference>
<proteinExistence type="predicted"/>
<evidence type="ECO:0000259" key="5">
    <source>
        <dbReference type="Pfam" id="PF00413"/>
    </source>
</evidence>
<dbReference type="GO" id="GO:0008237">
    <property type="term" value="F:metallopeptidase activity"/>
    <property type="evidence" value="ECO:0007669"/>
    <property type="project" value="UniProtKB-KW"/>
</dbReference>
<reference evidence="6" key="1">
    <citation type="submission" date="2022-11" db="EMBL/GenBank/DDBJ databases">
        <title>Minimal conservation of predation-associated metabolite biosynthetic gene clusters underscores biosynthetic potential of Myxococcota including descriptions for ten novel species: Archangium lansinium sp. nov., Myxococcus landrumus sp. nov., Nannocystis bai.</title>
        <authorList>
            <person name="Ahearne A."/>
            <person name="Stevens C."/>
            <person name="Dowd S."/>
        </authorList>
    </citation>
    <scope>NUCLEOTIDE SEQUENCE</scope>
    <source>
        <strain evidence="6">Fl3</strain>
    </source>
</reference>
<accession>A0ABY7H2N5</accession>
<keyword evidence="2" id="KW-0479">Metal-binding</keyword>
<evidence type="ECO:0000256" key="2">
    <source>
        <dbReference type="ARBA" id="ARBA00022723"/>
    </source>
</evidence>
<dbReference type="EC" id="3.4.24.-" evidence="6"/>
<keyword evidence="6" id="KW-0482">Metalloprotease</keyword>
<dbReference type="EMBL" id="CP114040">
    <property type="protein sequence ID" value="WAS93510.1"/>
    <property type="molecule type" value="Genomic_DNA"/>
</dbReference>
<feature type="domain" description="Peptidase M10 metallopeptidase" evidence="5">
    <location>
        <begin position="139"/>
        <end position="180"/>
    </location>
</feature>
<evidence type="ECO:0000256" key="3">
    <source>
        <dbReference type="ARBA" id="ARBA00022801"/>
    </source>
</evidence>
<organism evidence="6 7">
    <name type="scientific">Nannocystis punicea</name>
    <dbReference type="NCBI Taxonomy" id="2995304"/>
    <lineage>
        <taxon>Bacteria</taxon>
        <taxon>Pseudomonadati</taxon>
        <taxon>Myxococcota</taxon>
        <taxon>Polyangia</taxon>
        <taxon>Nannocystales</taxon>
        <taxon>Nannocystaceae</taxon>
        <taxon>Nannocystis</taxon>
    </lineage>
</organism>
<evidence type="ECO:0000313" key="7">
    <source>
        <dbReference type="Proteomes" id="UP001164459"/>
    </source>
</evidence>
<keyword evidence="4" id="KW-0862">Zinc</keyword>
<evidence type="ECO:0000256" key="4">
    <source>
        <dbReference type="ARBA" id="ARBA00022833"/>
    </source>
</evidence>
<name>A0ABY7H2N5_9BACT</name>
<dbReference type="InterPro" id="IPR024079">
    <property type="entry name" value="MetalloPept_cat_dom_sf"/>
</dbReference>
<gene>
    <name evidence="6" type="ORF">O0S08_45845</name>
</gene>
<protein>
    <submittedName>
        <fullName evidence="6">Matrixin family metalloprotease</fullName>
        <ecNumber evidence="6">3.4.24.-</ecNumber>
    </submittedName>
</protein>
<sequence>MTMMLLAATLAATLSAPPTSPDLAAYVRQTPRCAAEVPRCFGVHLHLVVTGGAAIQTVEWVSSQIAEANARFATIDVNFEIVAADALPAADLEIDDRAERDALGDPHFSRGVAHVFVVGRLADVDIAGSEIRGVHWRFRKDRSRRWVILSKIAGALTLAHELGHFFGLPHSDYDESVMNKAPRMAWLTGELSFAEPEFARMRRHRDRMLREGMLVDRTGPKGQPAKPG</sequence>
<dbReference type="InterPro" id="IPR001818">
    <property type="entry name" value="Pept_M10_metallopeptidase"/>
</dbReference>
<dbReference type="Pfam" id="PF00413">
    <property type="entry name" value="Peptidase_M10"/>
    <property type="match status" value="1"/>
</dbReference>
<dbReference type="Proteomes" id="UP001164459">
    <property type="component" value="Chromosome"/>
</dbReference>
<keyword evidence="1" id="KW-0645">Protease</keyword>
<dbReference type="SUPFAM" id="SSF55486">
    <property type="entry name" value="Metalloproteases ('zincins'), catalytic domain"/>
    <property type="match status" value="1"/>
</dbReference>
<keyword evidence="7" id="KW-1185">Reference proteome</keyword>
<evidence type="ECO:0000256" key="1">
    <source>
        <dbReference type="ARBA" id="ARBA00022670"/>
    </source>
</evidence>